<comment type="caution">
    <text evidence="2">The sequence shown here is derived from an EMBL/GenBank/DDBJ whole genome shotgun (WGS) entry which is preliminary data.</text>
</comment>
<dbReference type="SUPFAM" id="SSF63411">
    <property type="entry name" value="LuxS/MPP-like metallohydrolase"/>
    <property type="match status" value="4"/>
</dbReference>
<dbReference type="GO" id="GO:0004222">
    <property type="term" value="F:metalloendopeptidase activity"/>
    <property type="evidence" value="ECO:0007669"/>
    <property type="project" value="TreeGrafter"/>
</dbReference>
<dbReference type="PANTHER" id="PTHR43016">
    <property type="entry name" value="PRESEQUENCE PROTEASE"/>
    <property type="match status" value="1"/>
</dbReference>
<dbReference type="AlphaFoldDB" id="A0A412PHI6"/>
<dbReference type="InterPro" id="IPR007863">
    <property type="entry name" value="Peptidase_M16_C"/>
</dbReference>
<dbReference type="InterPro" id="IPR011249">
    <property type="entry name" value="Metalloenz_LuxS/M16"/>
</dbReference>
<proteinExistence type="predicted"/>
<accession>A0A412PHI6</accession>
<evidence type="ECO:0000313" key="2">
    <source>
        <dbReference type="EMBL" id="RGT57646.1"/>
    </source>
</evidence>
<dbReference type="Pfam" id="PF00675">
    <property type="entry name" value="Peptidase_M16"/>
    <property type="match status" value="1"/>
</dbReference>
<protein>
    <recommendedName>
        <fullName evidence="1">Peptidase M16C associated domain-containing protein</fullName>
    </recommendedName>
</protein>
<organism evidence="2 3">
    <name type="scientific">Solobacterium moorei</name>
    <dbReference type="NCBI Taxonomy" id="102148"/>
    <lineage>
        <taxon>Bacteria</taxon>
        <taxon>Bacillati</taxon>
        <taxon>Bacillota</taxon>
        <taxon>Erysipelotrichia</taxon>
        <taxon>Erysipelotrichales</taxon>
        <taxon>Erysipelotrichaceae</taxon>
        <taxon>Solobacterium</taxon>
    </lineage>
</organism>
<dbReference type="Gene3D" id="3.30.830.10">
    <property type="entry name" value="Metalloenzyme, LuxS/M16 peptidase-like"/>
    <property type="match status" value="4"/>
</dbReference>
<dbReference type="Pfam" id="PF05193">
    <property type="entry name" value="Peptidase_M16_C"/>
    <property type="match status" value="1"/>
</dbReference>
<dbReference type="Pfam" id="PF22516">
    <property type="entry name" value="PreP_C"/>
    <property type="match status" value="1"/>
</dbReference>
<dbReference type="GO" id="GO:0016485">
    <property type="term" value="P:protein processing"/>
    <property type="evidence" value="ECO:0007669"/>
    <property type="project" value="TreeGrafter"/>
</dbReference>
<reference evidence="2 3" key="1">
    <citation type="submission" date="2018-08" db="EMBL/GenBank/DDBJ databases">
        <title>A genome reference for cultivated species of the human gut microbiota.</title>
        <authorList>
            <person name="Zou Y."/>
            <person name="Xue W."/>
            <person name="Luo G."/>
        </authorList>
    </citation>
    <scope>NUCLEOTIDE SEQUENCE [LARGE SCALE GENOMIC DNA]</scope>
    <source>
        <strain evidence="2 3">AF18-46</strain>
    </source>
</reference>
<gene>
    <name evidence="2" type="ORF">DWX20_00950</name>
</gene>
<sequence>MNLELNNKLHGFVLEQIKDIEDAKGTLYMFRHEQTNAELCWLKRDDKNKTFAITFKTIPDNDTGVFHILEHSVLNGSKKYPVREPFVELLKSSLQTFLNAFTYPDKTMYPVSSRNNKDYMNLISVYMDAVFQPAIYTNPNIFLQEGWHYQIHDVNEEMEYSGVVLNEMKGAFSSVDETIVDELNRMLFPDNCYKYVSGGDPRYITDLTYEKFIETHQKFYHPSNARVWVDGDLDIDEVLRFIHEEYFVNYHKEEMDFAIPMQKILPAVHNRISYEVNENEPTENRSHISFAKIISTYDSYVQNIAWSALSSTLVANNESPLKKAILDNNLGEDVDLDLYDGIQQPWLVLTIRNTDADKYDAIRKILRSTTSKLVKDGLDHEELQATINQMEFRYRESHEPAGLMYGQRAMDSWLYGGDPAEPLSNGRLFDILREKIEQGYFEELLSSFLLDEEHLNSLTVVPSTTMGAKRVADEKKRLADIKASSKENVLKYIEQNKALDLWQQSTDTKEQLATLPKIHLSEIDEKPEELPLQIEKVQSVKTLIHPTQESGIVYLFFYFSLAGITIKHLPAVGLFTDLLMNLPTTKKTVRELQRAVRKDLGSLNIVTDVYSPDNRSDACIPVLAVSCSVLERNVDKVVPLILEVIKDTKFTKEEILPILKQGNEGARQSIIMNGHSFAMRRVSAHHSAEGVFREYIGGYENALFSKKLEDNYDEMIDEVINEFEMYQEVLFSKDRLIASVTGDHLDVVEKFIAGINRIEAQGNIVHYPLLQEPKEALQIPAGISYSAAGTNIKTFDFEYDPCLQVIAHLLTYDYLWTEVRVKGNAYGTGFSANPNGNIAAYSYRDPSPLHSIEIYRDIYKRIKQLAEDKQTDLTGYIIGTIAAAEPLLAPAAKVRLADIRYFRNTTYENLCAARKKVLSMKREDLARYVELFEKALQAPTSCIVANAETIEQCKEEGYTILDSIS</sequence>
<dbReference type="Pfam" id="PF08367">
    <property type="entry name" value="M16C_assoc"/>
    <property type="match status" value="1"/>
</dbReference>
<dbReference type="PANTHER" id="PTHR43016:SF13">
    <property type="entry name" value="PRESEQUENCE PROTEASE, MITOCHONDRIAL"/>
    <property type="match status" value="1"/>
</dbReference>
<evidence type="ECO:0000259" key="1">
    <source>
        <dbReference type="SMART" id="SM01264"/>
    </source>
</evidence>
<dbReference type="InterPro" id="IPR013578">
    <property type="entry name" value="Peptidase_M16C_assoc"/>
</dbReference>
<dbReference type="GO" id="GO:0046872">
    <property type="term" value="F:metal ion binding"/>
    <property type="evidence" value="ECO:0007669"/>
    <property type="project" value="InterPro"/>
</dbReference>
<dbReference type="InterPro" id="IPR011765">
    <property type="entry name" value="Pept_M16_N"/>
</dbReference>
<dbReference type="InterPro" id="IPR055130">
    <property type="entry name" value="PreP_C"/>
</dbReference>
<dbReference type="SMART" id="SM01264">
    <property type="entry name" value="M16C_associated"/>
    <property type="match status" value="1"/>
</dbReference>
<evidence type="ECO:0000313" key="3">
    <source>
        <dbReference type="Proteomes" id="UP000284731"/>
    </source>
</evidence>
<dbReference type="RefSeq" id="WP_118764137.1">
    <property type="nucleotide sequence ID" value="NZ_CABJCF010000001.1"/>
</dbReference>
<dbReference type="EMBL" id="QRWX01000001">
    <property type="protein sequence ID" value="RGT57646.1"/>
    <property type="molecule type" value="Genomic_DNA"/>
</dbReference>
<feature type="domain" description="Peptidase M16C associated" evidence="1">
    <location>
        <begin position="460"/>
        <end position="708"/>
    </location>
</feature>
<dbReference type="Proteomes" id="UP000284731">
    <property type="component" value="Unassembled WGS sequence"/>
</dbReference>
<dbReference type="FunFam" id="3.30.830.10:FF:000034">
    <property type="entry name" value="presequence protease 1, chloroplastic/mitochondrial"/>
    <property type="match status" value="1"/>
</dbReference>
<name>A0A412PHI6_9FIRM</name>